<dbReference type="Gene3D" id="3.30.1240.10">
    <property type="match status" value="1"/>
</dbReference>
<reference evidence="1" key="2">
    <citation type="submission" date="2021-04" db="EMBL/GenBank/DDBJ databases">
        <authorList>
            <person name="Gilroy R."/>
        </authorList>
    </citation>
    <scope>NUCLEOTIDE SEQUENCE</scope>
    <source>
        <strain evidence="1">ChiSjej3B21-8574</strain>
    </source>
</reference>
<dbReference type="InterPro" id="IPR036412">
    <property type="entry name" value="HAD-like_sf"/>
</dbReference>
<dbReference type="GO" id="GO:0005829">
    <property type="term" value="C:cytosol"/>
    <property type="evidence" value="ECO:0007669"/>
    <property type="project" value="TreeGrafter"/>
</dbReference>
<dbReference type="Proteomes" id="UP000823904">
    <property type="component" value="Unassembled WGS sequence"/>
</dbReference>
<organism evidence="1 2">
    <name type="scientific">Candidatus Anaerostipes avistercoris</name>
    <dbReference type="NCBI Taxonomy" id="2838462"/>
    <lineage>
        <taxon>Bacteria</taxon>
        <taxon>Bacillati</taxon>
        <taxon>Bacillota</taxon>
        <taxon>Clostridia</taxon>
        <taxon>Lachnospirales</taxon>
        <taxon>Lachnospiraceae</taxon>
        <taxon>Anaerostipes</taxon>
    </lineage>
</organism>
<dbReference type="NCBIfam" id="TIGR00099">
    <property type="entry name" value="Cof-subfamily"/>
    <property type="match status" value="1"/>
</dbReference>
<keyword evidence="1" id="KW-0378">Hydrolase</keyword>
<reference evidence="1" key="1">
    <citation type="journal article" date="2021" name="PeerJ">
        <title>Extensive microbial diversity within the chicken gut microbiome revealed by metagenomics and culture.</title>
        <authorList>
            <person name="Gilroy R."/>
            <person name="Ravi A."/>
            <person name="Getino M."/>
            <person name="Pursley I."/>
            <person name="Horton D.L."/>
            <person name="Alikhan N.F."/>
            <person name="Baker D."/>
            <person name="Gharbi K."/>
            <person name="Hall N."/>
            <person name="Watson M."/>
            <person name="Adriaenssens E.M."/>
            <person name="Foster-Nyarko E."/>
            <person name="Jarju S."/>
            <person name="Secka A."/>
            <person name="Antonio M."/>
            <person name="Oren A."/>
            <person name="Chaudhuri R.R."/>
            <person name="La Ragione R."/>
            <person name="Hildebrand F."/>
            <person name="Pallen M.J."/>
        </authorList>
    </citation>
    <scope>NUCLEOTIDE SEQUENCE</scope>
    <source>
        <strain evidence="1">ChiSjej3B21-8574</strain>
    </source>
</reference>
<name>A0A9D2T8Y3_9FIRM</name>
<comment type="caution">
    <text evidence="1">The sequence shown here is derived from an EMBL/GenBank/DDBJ whole genome shotgun (WGS) entry which is preliminary data.</text>
</comment>
<dbReference type="PROSITE" id="PS01229">
    <property type="entry name" value="COF_2"/>
    <property type="match status" value="1"/>
</dbReference>
<dbReference type="InterPro" id="IPR023214">
    <property type="entry name" value="HAD_sf"/>
</dbReference>
<dbReference type="PANTHER" id="PTHR10000">
    <property type="entry name" value="PHOSPHOSERINE PHOSPHATASE"/>
    <property type="match status" value="1"/>
</dbReference>
<dbReference type="InterPro" id="IPR006379">
    <property type="entry name" value="HAD-SF_hydro_IIB"/>
</dbReference>
<proteinExistence type="predicted"/>
<dbReference type="CDD" id="cd07516">
    <property type="entry name" value="HAD_Pase"/>
    <property type="match status" value="1"/>
</dbReference>
<dbReference type="EMBL" id="DWWD01000020">
    <property type="protein sequence ID" value="HJC49726.1"/>
    <property type="molecule type" value="Genomic_DNA"/>
</dbReference>
<dbReference type="GO" id="GO:0000287">
    <property type="term" value="F:magnesium ion binding"/>
    <property type="evidence" value="ECO:0007669"/>
    <property type="project" value="TreeGrafter"/>
</dbReference>
<dbReference type="SUPFAM" id="SSF56784">
    <property type="entry name" value="HAD-like"/>
    <property type="match status" value="1"/>
</dbReference>
<evidence type="ECO:0000313" key="2">
    <source>
        <dbReference type="Proteomes" id="UP000823904"/>
    </source>
</evidence>
<dbReference type="NCBIfam" id="TIGR01484">
    <property type="entry name" value="HAD-SF-IIB"/>
    <property type="match status" value="1"/>
</dbReference>
<dbReference type="Gene3D" id="3.40.50.1000">
    <property type="entry name" value="HAD superfamily/HAD-like"/>
    <property type="match status" value="1"/>
</dbReference>
<dbReference type="AlphaFoldDB" id="A0A9D2T8Y3"/>
<sequence length="268" mass="30759">MDGTLLDADRKVTPRTQKAIKKIMEMGVHFVPATGRSVNALPPELKEMKGIRYGIFSNGATVYDFWEEKAIYKNHFDPERVLELIEYLRQFDLMVSVSQNGQSYGEREPMANLDYYELDENTREIVRGSRKIVENVSDYIRENRQTVEKMTLIFRTMEERAKVWECLRAFDDIQYSSSLPKNLEISRKGCNKGSGLMHLAEILGIRKEEIMVFGDADNDREMFDQAGFSVAMENGLDEMKAMADYVTASNREDGVAKAMEKFILGKTV</sequence>
<dbReference type="PANTHER" id="PTHR10000:SF8">
    <property type="entry name" value="HAD SUPERFAMILY HYDROLASE-LIKE, TYPE 3"/>
    <property type="match status" value="1"/>
</dbReference>
<dbReference type="GO" id="GO:0016791">
    <property type="term" value="F:phosphatase activity"/>
    <property type="evidence" value="ECO:0007669"/>
    <property type="project" value="TreeGrafter"/>
</dbReference>
<accession>A0A9D2T8Y3</accession>
<protein>
    <submittedName>
        <fullName evidence="1">HAD family hydrolase</fullName>
    </submittedName>
</protein>
<gene>
    <name evidence="1" type="ORF">H9754_03960</name>
</gene>
<dbReference type="InterPro" id="IPR000150">
    <property type="entry name" value="Cof"/>
</dbReference>
<dbReference type="Pfam" id="PF08282">
    <property type="entry name" value="Hydrolase_3"/>
    <property type="match status" value="1"/>
</dbReference>
<evidence type="ECO:0000313" key="1">
    <source>
        <dbReference type="EMBL" id="HJC49726.1"/>
    </source>
</evidence>